<keyword evidence="3" id="KW-1185">Reference proteome</keyword>
<evidence type="ECO:0000256" key="1">
    <source>
        <dbReference type="SAM" id="Phobius"/>
    </source>
</evidence>
<organism evidence="2 3">
    <name type="scientific">Ruminiclostridium papyrosolvens DSM 2782</name>
    <dbReference type="NCBI Taxonomy" id="588581"/>
    <lineage>
        <taxon>Bacteria</taxon>
        <taxon>Bacillati</taxon>
        <taxon>Bacillota</taxon>
        <taxon>Clostridia</taxon>
        <taxon>Eubacteriales</taxon>
        <taxon>Oscillospiraceae</taxon>
        <taxon>Ruminiclostridium</taxon>
    </lineage>
</organism>
<dbReference type="Proteomes" id="UP000003860">
    <property type="component" value="Unassembled WGS sequence"/>
</dbReference>
<proteinExistence type="predicted"/>
<protein>
    <submittedName>
        <fullName evidence="2">Uncharacterized protein</fullName>
    </submittedName>
</protein>
<accession>F1TAZ6</accession>
<feature type="transmembrane region" description="Helical" evidence="1">
    <location>
        <begin position="98"/>
        <end position="121"/>
    </location>
</feature>
<gene>
    <name evidence="2" type="ORF">Cpap_2350</name>
</gene>
<evidence type="ECO:0000313" key="3">
    <source>
        <dbReference type="Proteomes" id="UP000003860"/>
    </source>
</evidence>
<keyword evidence="1" id="KW-0812">Transmembrane</keyword>
<dbReference type="AlphaFoldDB" id="F1TAZ6"/>
<keyword evidence="1" id="KW-0472">Membrane</keyword>
<dbReference type="STRING" id="588581.Cpap_2350"/>
<dbReference type="RefSeq" id="WP_004618243.1">
    <property type="nucleotide sequence ID" value="NZ_ACXX02000004.1"/>
</dbReference>
<feature type="transmembrane region" description="Helical" evidence="1">
    <location>
        <begin position="7"/>
        <end position="28"/>
    </location>
</feature>
<evidence type="ECO:0000313" key="2">
    <source>
        <dbReference type="EMBL" id="EGD48200.1"/>
    </source>
</evidence>
<comment type="caution">
    <text evidence="2">The sequence shown here is derived from an EMBL/GenBank/DDBJ whole genome shotgun (WGS) entry which is preliminary data.</text>
</comment>
<name>F1TAZ6_9FIRM</name>
<dbReference type="EMBL" id="ACXX02000004">
    <property type="protein sequence ID" value="EGD48200.1"/>
    <property type="molecule type" value="Genomic_DNA"/>
</dbReference>
<reference evidence="2" key="1">
    <citation type="submission" date="2009-07" db="EMBL/GenBank/DDBJ databases">
        <authorList>
            <consortium name="US DOE Joint Genome Institute (JGI-PGF)"/>
            <person name="Lucas S."/>
            <person name="Copeland A."/>
            <person name="Lapidus A."/>
            <person name="Glavina del Rio T."/>
            <person name="Tice H."/>
            <person name="Bruce D."/>
            <person name="Goodwin L."/>
            <person name="Pitluck S."/>
            <person name="Larimer F."/>
            <person name="Land M.L."/>
            <person name="Mouttaki H."/>
            <person name="He Z."/>
            <person name="Zhou J."/>
            <person name="Hemme C.L."/>
        </authorList>
    </citation>
    <scope>NUCLEOTIDE SEQUENCE</scope>
    <source>
        <strain evidence="2">DSM 2782</strain>
    </source>
</reference>
<feature type="transmembrane region" description="Helical" evidence="1">
    <location>
        <begin position="63"/>
        <end position="86"/>
    </location>
</feature>
<reference evidence="2" key="2">
    <citation type="submission" date="2011-01" db="EMBL/GenBank/DDBJ databases">
        <title>The Non-contiguous Finished genome of Clostridium papyrosolvens.</title>
        <authorList>
            <person name="Lucas S."/>
            <person name="Copeland A."/>
            <person name="Lapidus A."/>
            <person name="Cheng J.-F."/>
            <person name="Goodwin L."/>
            <person name="Pitluck S."/>
            <person name="Misra M."/>
            <person name="Chertkov O."/>
            <person name="Detter J.C."/>
            <person name="Han C."/>
            <person name="Tapia R."/>
            <person name="Land M."/>
            <person name="Hauser L."/>
            <person name="Kyrpides N."/>
            <person name="Ivanova N."/>
            <person name="Pagani I."/>
            <person name="Mouttaki H."/>
            <person name="He Z."/>
            <person name="Zhou J."/>
            <person name="Hemme C.L."/>
            <person name="Woyke T."/>
        </authorList>
    </citation>
    <scope>NUCLEOTIDE SEQUENCE [LARGE SCALE GENOMIC DNA]</scope>
    <source>
        <strain evidence="2">DSM 2782</strain>
    </source>
</reference>
<keyword evidence="1" id="KW-1133">Transmembrane helix</keyword>
<sequence>MRRVLRTLGISIFNAIIIVIMLVIMVQLRLPMAGLYFVFAATAILYPAAMILLYRRLWEEETLVIIPISLILSALYSLGVSMYSYYGTGEFSVMFKDLMYFIYFLPSTIYCIIAWIIFGIMAKMAKSTRRREF</sequence>
<dbReference type="eggNOG" id="ENOG5033WF7">
    <property type="taxonomic scope" value="Bacteria"/>
</dbReference>
<dbReference type="OrthoDB" id="1739590at2"/>
<feature type="transmembrane region" description="Helical" evidence="1">
    <location>
        <begin position="34"/>
        <end position="54"/>
    </location>
</feature>